<evidence type="ECO:0000256" key="2">
    <source>
        <dbReference type="ARBA" id="ARBA00022690"/>
    </source>
</evidence>
<dbReference type="GO" id="GO:0004867">
    <property type="term" value="F:serine-type endopeptidase inhibitor activity"/>
    <property type="evidence" value="ECO:0007669"/>
    <property type="project" value="UniProtKB-KW"/>
</dbReference>
<keyword evidence="2" id="KW-0646">Protease inhibitor</keyword>
<organism evidence="4 5">
    <name type="scientific">Brassica oleracea var. oleracea</name>
    <dbReference type="NCBI Taxonomy" id="109376"/>
    <lineage>
        <taxon>Eukaryota</taxon>
        <taxon>Viridiplantae</taxon>
        <taxon>Streptophyta</taxon>
        <taxon>Embryophyta</taxon>
        <taxon>Tracheophyta</taxon>
        <taxon>Spermatophyta</taxon>
        <taxon>Magnoliopsida</taxon>
        <taxon>eudicotyledons</taxon>
        <taxon>Gunneridae</taxon>
        <taxon>Pentapetalae</taxon>
        <taxon>rosids</taxon>
        <taxon>malvids</taxon>
        <taxon>Brassicales</taxon>
        <taxon>Brassicaceae</taxon>
        <taxon>Brassiceae</taxon>
        <taxon>Brassica</taxon>
    </lineage>
</organism>
<dbReference type="Pfam" id="PF00280">
    <property type="entry name" value="potato_inhibit"/>
    <property type="match status" value="1"/>
</dbReference>
<dbReference type="EnsemblPlants" id="Bo7g065580.1">
    <property type="protein sequence ID" value="Bo7g065580.1"/>
    <property type="gene ID" value="Bo7g065580"/>
</dbReference>
<dbReference type="PANTHER" id="PTHR33091">
    <property type="entry name" value="PROTEIN, PUTATIVE, EXPRESSED-RELATED"/>
    <property type="match status" value="1"/>
</dbReference>
<protein>
    <submittedName>
        <fullName evidence="4">Uncharacterized protein</fullName>
    </submittedName>
</protein>
<sequence>NPAQDRDKIEREDGLIGFEEEENKVIRRRKQTIERDINARSIKKATQTGVRCPARTHYSFLTLLIFNHGSAPGRTSAKACICTDTAGEGMKSSWPELVGKRGEEAKDIINRENTKVKAEIISEDAIVLAVVVCERVYVRS</sequence>
<dbReference type="InterPro" id="IPR000864">
    <property type="entry name" value="Prot_inh_pot1"/>
</dbReference>
<dbReference type="eggNOG" id="ENOG502R1UR">
    <property type="taxonomic scope" value="Eukaryota"/>
</dbReference>
<evidence type="ECO:0000256" key="3">
    <source>
        <dbReference type="ARBA" id="ARBA00022900"/>
    </source>
</evidence>
<reference evidence="4 5" key="1">
    <citation type="journal article" date="2014" name="Genome Biol.">
        <title>Transcriptome and methylome profiling reveals relics of genome dominance in the mesopolyploid Brassica oleracea.</title>
        <authorList>
            <person name="Parkin I.A."/>
            <person name="Koh C."/>
            <person name="Tang H."/>
            <person name="Robinson S.J."/>
            <person name="Kagale S."/>
            <person name="Clarke W.E."/>
            <person name="Town C.D."/>
            <person name="Nixon J."/>
            <person name="Krishnakumar V."/>
            <person name="Bidwell S.L."/>
            <person name="Denoeud F."/>
            <person name="Belcram H."/>
            <person name="Links M.G."/>
            <person name="Just J."/>
            <person name="Clarke C."/>
            <person name="Bender T."/>
            <person name="Huebert T."/>
            <person name="Mason A.S."/>
            <person name="Pires J.C."/>
            <person name="Barker G."/>
            <person name="Moore J."/>
            <person name="Walley P.G."/>
            <person name="Manoli S."/>
            <person name="Batley J."/>
            <person name="Edwards D."/>
            <person name="Nelson M.N."/>
            <person name="Wang X."/>
            <person name="Paterson A.H."/>
            <person name="King G."/>
            <person name="Bancroft I."/>
            <person name="Chalhoub B."/>
            <person name="Sharpe A.G."/>
        </authorList>
    </citation>
    <scope>NUCLEOTIDE SEQUENCE</scope>
    <source>
        <strain evidence="4 5">cv. TO1000</strain>
    </source>
</reference>
<keyword evidence="3" id="KW-0722">Serine protease inhibitor</keyword>
<evidence type="ECO:0000313" key="5">
    <source>
        <dbReference type="Proteomes" id="UP000032141"/>
    </source>
</evidence>
<dbReference type="Proteomes" id="UP000032141">
    <property type="component" value="Chromosome C7"/>
</dbReference>
<comment type="similarity">
    <text evidence="1">Belongs to the protease inhibitor I13 (potato type I serine protease inhibitor) family.</text>
</comment>
<name>A0A0D3D8P1_BRAOL</name>
<evidence type="ECO:0000313" key="4">
    <source>
        <dbReference type="EnsemblPlants" id="Bo7g065580.1"/>
    </source>
</evidence>
<dbReference type="Gramene" id="Bo7g065580.1">
    <property type="protein sequence ID" value="Bo7g065580.1"/>
    <property type="gene ID" value="Bo7g065580"/>
</dbReference>
<dbReference type="PANTHER" id="PTHR33091:SF87">
    <property type="entry name" value="SERINE PROTEASE INHIBITOR, POTATO INHIBITOR I-TYPE FAMILY PROTEIN"/>
    <property type="match status" value="1"/>
</dbReference>
<keyword evidence="5" id="KW-1185">Reference proteome</keyword>
<dbReference type="PROSITE" id="PS00285">
    <property type="entry name" value="POTATO_INHIBITOR"/>
    <property type="match status" value="1"/>
</dbReference>
<dbReference type="GO" id="GO:0009611">
    <property type="term" value="P:response to wounding"/>
    <property type="evidence" value="ECO:0007669"/>
    <property type="project" value="InterPro"/>
</dbReference>
<dbReference type="Gene3D" id="3.30.10.10">
    <property type="entry name" value="Trypsin Inhibitor V, subunit A"/>
    <property type="match status" value="1"/>
</dbReference>
<reference evidence="4" key="2">
    <citation type="submission" date="2015-03" db="UniProtKB">
        <authorList>
            <consortium name="EnsemblPlants"/>
        </authorList>
    </citation>
    <scope>IDENTIFICATION</scope>
</reference>
<dbReference type="AlphaFoldDB" id="A0A0D3D8P1"/>
<dbReference type="InterPro" id="IPR036354">
    <property type="entry name" value="Prot_inh_pot1_sf"/>
</dbReference>
<dbReference type="SUPFAM" id="SSF54654">
    <property type="entry name" value="CI-2 family of serine protease inhibitors"/>
    <property type="match status" value="1"/>
</dbReference>
<accession>A0A0D3D8P1</accession>
<dbReference type="HOGENOM" id="CLU_1840232_0_0_1"/>
<evidence type="ECO:0000256" key="1">
    <source>
        <dbReference type="ARBA" id="ARBA00008210"/>
    </source>
</evidence>
<proteinExistence type="inferred from homology"/>